<dbReference type="EMBL" id="JADNRY010000163">
    <property type="protein sequence ID" value="KAF9062764.1"/>
    <property type="molecule type" value="Genomic_DNA"/>
</dbReference>
<comment type="caution">
    <text evidence="1">The sequence shown here is derived from an EMBL/GenBank/DDBJ whole genome shotgun (WGS) entry which is preliminary data.</text>
</comment>
<evidence type="ECO:0000313" key="1">
    <source>
        <dbReference type="EMBL" id="KAF9062764.1"/>
    </source>
</evidence>
<name>A0A9P5U1U5_9AGAR</name>
<gene>
    <name evidence="1" type="ORF">BDP27DRAFT_274155</name>
</gene>
<accession>A0A9P5U1U5</accession>
<proteinExistence type="predicted"/>
<evidence type="ECO:0000313" key="2">
    <source>
        <dbReference type="Proteomes" id="UP000772434"/>
    </source>
</evidence>
<dbReference type="Proteomes" id="UP000772434">
    <property type="component" value="Unassembled WGS sequence"/>
</dbReference>
<sequence length="159" mass="17957">MSIPPGIILDYTNIESGFVSLTKLMLWGSPLHTHEFLAFARPKALQYLAIEWEFKPVADQSPLIANIAAITHLLPSSPFLQHFRFQGDRLSSLSTDSDELWSMFEPLLELKQLEDLDYTIPLPTSDPKTARSLCMASYPIFTSGLRESFVIFWISGAFC</sequence>
<protein>
    <submittedName>
        <fullName evidence="1">Uncharacterized protein</fullName>
    </submittedName>
</protein>
<organism evidence="1 2">
    <name type="scientific">Rhodocollybia butyracea</name>
    <dbReference type="NCBI Taxonomy" id="206335"/>
    <lineage>
        <taxon>Eukaryota</taxon>
        <taxon>Fungi</taxon>
        <taxon>Dikarya</taxon>
        <taxon>Basidiomycota</taxon>
        <taxon>Agaricomycotina</taxon>
        <taxon>Agaricomycetes</taxon>
        <taxon>Agaricomycetidae</taxon>
        <taxon>Agaricales</taxon>
        <taxon>Marasmiineae</taxon>
        <taxon>Omphalotaceae</taxon>
        <taxon>Rhodocollybia</taxon>
    </lineage>
</organism>
<keyword evidence="2" id="KW-1185">Reference proteome</keyword>
<reference evidence="1" key="1">
    <citation type="submission" date="2020-11" db="EMBL/GenBank/DDBJ databases">
        <authorList>
            <consortium name="DOE Joint Genome Institute"/>
            <person name="Ahrendt S."/>
            <person name="Riley R."/>
            <person name="Andreopoulos W."/>
            <person name="Labutti K."/>
            <person name="Pangilinan J."/>
            <person name="Ruiz-Duenas F.J."/>
            <person name="Barrasa J.M."/>
            <person name="Sanchez-Garcia M."/>
            <person name="Camarero S."/>
            <person name="Miyauchi S."/>
            <person name="Serrano A."/>
            <person name="Linde D."/>
            <person name="Babiker R."/>
            <person name="Drula E."/>
            <person name="Ayuso-Fernandez I."/>
            <person name="Pacheco R."/>
            <person name="Padilla G."/>
            <person name="Ferreira P."/>
            <person name="Barriuso J."/>
            <person name="Kellner H."/>
            <person name="Castanera R."/>
            <person name="Alfaro M."/>
            <person name="Ramirez L."/>
            <person name="Pisabarro A.G."/>
            <person name="Kuo A."/>
            <person name="Tritt A."/>
            <person name="Lipzen A."/>
            <person name="He G."/>
            <person name="Yan M."/>
            <person name="Ng V."/>
            <person name="Cullen D."/>
            <person name="Martin F."/>
            <person name="Rosso M.-N."/>
            <person name="Henrissat B."/>
            <person name="Hibbett D."/>
            <person name="Martinez A.T."/>
            <person name="Grigoriev I.V."/>
        </authorList>
    </citation>
    <scope>NUCLEOTIDE SEQUENCE</scope>
    <source>
        <strain evidence="1">AH 40177</strain>
    </source>
</reference>
<dbReference type="OrthoDB" id="2663142at2759"/>
<dbReference type="AlphaFoldDB" id="A0A9P5U1U5"/>